<dbReference type="CDD" id="cd10030">
    <property type="entry name" value="UDG-F4_TTUDGA_SPO1dp_like"/>
    <property type="match status" value="1"/>
</dbReference>
<keyword evidence="6" id="KW-0479">Metal-binding</keyword>
<comment type="catalytic activity">
    <reaction evidence="1">
        <text>Hydrolyzes single-stranded DNA or mismatched double-stranded DNA and polynucleotides, releasing free uracil.</text>
        <dbReference type="EC" id="3.2.2.27"/>
    </reaction>
</comment>
<name>A0A381PPJ7_9ZZZZ</name>
<feature type="domain" description="Uracil-DNA glycosylase-like" evidence="12">
    <location>
        <begin position="85"/>
        <end position="235"/>
    </location>
</feature>
<evidence type="ECO:0000256" key="6">
    <source>
        <dbReference type="ARBA" id="ARBA00022723"/>
    </source>
</evidence>
<evidence type="ECO:0000256" key="5">
    <source>
        <dbReference type="ARBA" id="ARBA00022485"/>
    </source>
</evidence>
<protein>
    <recommendedName>
        <fullName evidence="4">Type-4 uracil-DNA glycosylase</fullName>
        <ecNumber evidence="3">3.2.2.27</ecNumber>
    </recommendedName>
</protein>
<keyword evidence="9" id="KW-0408">Iron</keyword>
<evidence type="ECO:0000259" key="12">
    <source>
        <dbReference type="SMART" id="SM00986"/>
    </source>
</evidence>
<evidence type="ECO:0000256" key="2">
    <source>
        <dbReference type="ARBA" id="ARBA00006521"/>
    </source>
</evidence>
<dbReference type="InterPro" id="IPR005273">
    <property type="entry name" value="Ura-DNA_glyco_family4"/>
</dbReference>
<evidence type="ECO:0000256" key="11">
    <source>
        <dbReference type="ARBA" id="ARBA00023204"/>
    </source>
</evidence>
<keyword evidence="11" id="KW-0234">DNA repair</keyword>
<evidence type="ECO:0000313" key="13">
    <source>
        <dbReference type="EMBL" id="SUZ68850.1"/>
    </source>
</evidence>
<dbReference type="NCBIfam" id="TIGR00758">
    <property type="entry name" value="UDG_fam4"/>
    <property type="match status" value="1"/>
</dbReference>
<gene>
    <name evidence="13" type="ORF">METZ01_LOCUS21704</name>
</gene>
<keyword evidence="8" id="KW-0378">Hydrolase</keyword>
<accession>A0A381PPJ7</accession>
<keyword evidence="5" id="KW-0004">4Fe-4S</keyword>
<evidence type="ECO:0000256" key="1">
    <source>
        <dbReference type="ARBA" id="ARBA00001400"/>
    </source>
</evidence>
<dbReference type="InterPro" id="IPR036895">
    <property type="entry name" value="Uracil-DNA_glycosylase-like_sf"/>
</dbReference>
<dbReference type="Gene3D" id="3.40.470.10">
    <property type="entry name" value="Uracil-DNA glycosylase-like domain"/>
    <property type="match status" value="1"/>
</dbReference>
<proteinExistence type="inferred from homology"/>
<dbReference type="InterPro" id="IPR005122">
    <property type="entry name" value="Uracil-DNA_glycosylase-like"/>
</dbReference>
<evidence type="ECO:0000256" key="3">
    <source>
        <dbReference type="ARBA" id="ARBA00012030"/>
    </source>
</evidence>
<organism evidence="13">
    <name type="scientific">marine metagenome</name>
    <dbReference type="NCBI Taxonomy" id="408172"/>
    <lineage>
        <taxon>unclassified sequences</taxon>
        <taxon>metagenomes</taxon>
        <taxon>ecological metagenomes</taxon>
    </lineage>
</organism>
<dbReference type="GO" id="GO:0004844">
    <property type="term" value="F:uracil DNA N-glycosylase activity"/>
    <property type="evidence" value="ECO:0007669"/>
    <property type="project" value="UniProtKB-EC"/>
</dbReference>
<dbReference type="InterPro" id="IPR051536">
    <property type="entry name" value="UDG_Type-4/5"/>
</dbReference>
<dbReference type="PANTHER" id="PTHR33693:SF1">
    <property type="entry name" value="TYPE-4 URACIL-DNA GLYCOSYLASE"/>
    <property type="match status" value="1"/>
</dbReference>
<comment type="similarity">
    <text evidence="2">Belongs to the uracil-DNA glycosylase (UDG) superfamily. Type 4 (UDGa) family.</text>
</comment>
<reference evidence="13" key="1">
    <citation type="submission" date="2018-05" db="EMBL/GenBank/DDBJ databases">
        <authorList>
            <person name="Lanie J.A."/>
            <person name="Ng W.-L."/>
            <person name="Kazmierczak K.M."/>
            <person name="Andrzejewski T.M."/>
            <person name="Davidsen T.M."/>
            <person name="Wayne K.J."/>
            <person name="Tettelin H."/>
            <person name="Glass J.I."/>
            <person name="Rusch D."/>
            <person name="Podicherti R."/>
            <person name="Tsui H.-C.T."/>
            <person name="Winkler M.E."/>
        </authorList>
    </citation>
    <scope>NUCLEOTIDE SEQUENCE</scope>
</reference>
<dbReference type="AlphaFoldDB" id="A0A381PPJ7"/>
<dbReference type="EMBL" id="UINC01001045">
    <property type="protein sequence ID" value="SUZ68850.1"/>
    <property type="molecule type" value="Genomic_DNA"/>
</dbReference>
<dbReference type="PANTHER" id="PTHR33693">
    <property type="entry name" value="TYPE-5 URACIL-DNA GLYCOSYLASE"/>
    <property type="match status" value="1"/>
</dbReference>
<evidence type="ECO:0000256" key="7">
    <source>
        <dbReference type="ARBA" id="ARBA00022763"/>
    </source>
</evidence>
<evidence type="ECO:0000256" key="8">
    <source>
        <dbReference type="ARBA" id="ARBA00022801"/>
    </source>
</evidence>
<keyword evidence="10" id="KW-0411">Iron-sulfur</keyword>
<dbReference type="SUPFAM" id="SSF52141">
    <property type="entry name" value="Uracil-DNA glycosylase-like"/>
    <property type="match status" value="1"/>
</dbReference>
<dbReference type="SMART" id="SM00986">
    <property type="entry name" value="UDG"/>
    <property type="match status" value="1"/>
</dbReference>
<evidence type="ECO:0000256" key="4">
    <source>
        <dbReference type="ARBA" id="ARBA00019403"/>
    </source>
</evidence>
<evidence type="ECO:0000256" key="9">
    <source>
        <dbReference type="ARBA" id="ARBA00023004"/>
    </source>
</evidence>
<keyword evidence="7" id="KW-0227">DNA damage</keyword>
<dbReference type="GO" id="GO:0006281">
    <property type="term" value="P:DNA repair"/>
    <property type="evidence" value="ECO:0007669"/>
    <property type="project" value="UniProtKB-KW"/>
</dbReference>
<dbReference type="Pfam" id="PF03167">
    <property type="entry name" value="UDG"/>
    <property type="match status" value="1"/>
</dbReference>
<dbReference type="EC" id="3.2.2.27" evidence="3"/>
<dbReference type="GO" id="GO:0051539">
    <property type="term" value="F:4 iron, 4 sulfur cluster binding"/>
    <property type="evidence" value="ECO:0007669"/>
    <property type="project" value="UniProtKB-KW"/>
</dbReference>
<dbReference type="SMART" id="SM00987">
    <property type="entry name" value="UreE_C"/>
    <property type="match status" value="1"/>
</dbReference>
<evidence type="ECO:0000256" key="10">
    <source>
        <dbReference type="ARBA" id="ARBA00023014"/>
    </source>
</evidence>
<sequence>MIINADKKIDDLKFQTESGITETIDDNYESLFHFPSNSSNIEQLSNNENNSYEELKEVLNLVDLKEFVENFQLCELKKTSKNTVFSDGNSKSKLMFIGEAPGQQEDLEGKPFVGKSGKLLDKILSFINLDRGNIYITNILPWRPPGNRTPTEEELKICFPIVEKHIEIMNPSIIVLVGSVSSKSILKTKLGITKIRGEWHEYVKGDIIIPCLPIFHPAYLLRRPEQKSLVWKDALLLKEKIQSLKGGIIHDD</sequence>
<dbReference type="GO" id="GO:0046872">
    <property type="term" value="F:metal ion binding"/>
    <property type="evidence" value="ECO:0007669"/>
    <property type="project" value="UniProtKB-KW"/>
</dbReference>